<accession>A0ABQ2GBW0</accession>
<evidence type="ECO:0000313" key="1">
    <source>
        <dbReference type="EMBL" id="GGL84706.1"/>
    </source>
</evidence>
<protein>
    <submittedName>
        <fullName evidence="1">Uncharacterized protein</fullName>
    </submittedName>
</protein>
<comment type="caution">
    <text evidence="1">The sequence shown here is derived from an EMBL/GenBank/DDBJ whole genome shotgun (WGS) entry which is preliminary data.</text>
</comment>
<sequence>MFRFRYGVIRATRARCRELTAALAATGHTDHTLKLWPRPGHSLGPAADLTRDGFAAMAAGPRNDMAAWLRAKARTRTGTLTRRVWQVS</sequence>
<proteinExistence type="predicted"/>
<name>A0ABQ2GBW0_9DEIO</name>
<organism evidence="1 2">
    <name type="scientific">Deinococcus aerolatus</name>
    <dbReference type="NCBI Taxonomy" id="522487"/>
    <lineage>
        <taxon>Bacteria</taxon>
        <taxon>Thermotogati</taxon>
        <taxon>Deinococcota</taxon>
        <taxon>Deinococci</taxon>
        <taxon>Deinococcales</taxon>
        <taxon>Deinococcaceae</taxon>
        <taxon>Deinococcus</taxon>
    </lineage>
</organism>
<dbReference type="EMBL" id="BMOL01000010">
    <property type="protein sequence ID" value="GGL84706.1"/>
    <property type="molecule type" value="Genomic_DNA"/>
</dbReference>
<keyword evidence="2" id="KW-1185">Reference proteome</keyword>
<evidence type="ECO:0000313" key="2">
    <source>
        <dbReference type="Proteomes" id="UP000639973"/>
    </source>
</evidence>
<reference evidence="2" key="1">
    <citation type="journal article" date="2019" name="Int. J. Syst. Evol. Microbiol.">
        <title>The Global Catalogue of Microorganisms (GCM) 10K type strain sequencing project: providing services to taxonomists for standard genome sequencing and annotation.</title>
        <authorList>
            <consortium name="The Broad Institute Genomics Platform"/>
            <consortium name="The Broad Institute Genome Sequencing Center for Infectious Disease"/>
            <person name="Wu L."/>
            <person name="Ma J."/>
        </authorList>
    </citation>
    <scope>NUCLEOTIDE SEQUENCE [LARGE SCALE GENOMIC DNA]</scope>
    <source>
        <strain evidence="2">JCM 15442</strain>
    </source>
</reference>
<dbReference type="Proteomes" id="UP000639973">
    <property type="component" value="Unassembled WGS sequence"/>
</dbReference>
<gene>
    <name evidence="1" type="ORF">GCM10010840_23270</name>
</gene>